<comment type="caution">
    <text evidence="1">The sequence shown here is derived from an EMBL/GenBank/DDBJ whole genome shotgun (WGS) entry which is preliminary data.</text>
</comment>
<dbReference type="AlphaFoldDB" id="A0A9N9EFT6"/>
<dbReference type="EMBL" id="CAJVPJ010007061">
    <property type="protein sequence ID" value="CAG8673223.1"/>
    <property type="molecule type" value="Genomic_DNA"/>
</dbReference>
<gene>
    <name evidence="1" type="ORF">POCULU_LOCUS11088</name>
</gene>
<evidence type="ECO:0000313" key="2">
    <source>
        <dbReference type="Proteomes" id="UP000789572"/>
    </source>
</evidence>
<dbReference type="Proteomes" id="UP000789572">
    <property type="component" value="Unassembled WGS sequence"/>
</dbReference>
<organism evidence="1 2">
    <name type="scientific">Paraglomus occultum</name>
    <dbReference type="NCBI Taxonomy" id="144539"/>
    <lineage>
        <taxon>Eukaryota</taxon>
        <taxon>Fungi</taxon>
        <taxon>Fungi incertae sedis</taxon>
        <taxon>Mucoromycota</taxon>
        <taxon>Glomeromycotina</taxon>
        <taxon>Glomeromycetes</taxon>
        <taxon>Paraglomerales</taxon>
        <taxon>Paraglomeraceae</taxon>
        <taxon>Paraglomus</taxon>
    </lineage>
</organism>
<keyword evidence="2" id="KW-1185">Reference proteome</keyword>
<accession>A0A9N9EFT6</accession>
<proteinExistence type="predicted"/>
<sequence length="43" mass="4998">ALAVFCRDPIKTKCSATNYTVTVHNNKQPEDQHPYKRLHIDDE</sequence>
<reference evidence="1" key="1">
    <citation type="submission" date="2021-06" db="EMBL/GenBank/DDBJ databases">
        <authorList>
            <person name="Kallberg Y."/>
            <person name="Tangrot J."/>
            <person name="Rosling A."/>
        </authorList>
    </citation>
    <scope>NUCLEOTIDE SEQUENCE</scope>
    <source>
        <strain evidence="1">IA702</strain>
    </source>
</reference>
<name>A0A9N9EFT6_9GLOM</name>
<feature type="non-terminal residue" evidence="1">
    <location>
        <position position="43"/>
    </location>
</feature>
<evidence type="ECO:0000313" key="1">
    <source>
        <dbReference type="EMBL" id="CAG8673223.1"/>
    </source>
</evidence>
<feature type="non-terminal residue" evidence="1">
    <location>
        <position position="1"/>
    </location>
</feature>
<protein>
    <submittedName>
        <fullName evidence="1">8233_t:CDS:1</fullName>
    </submittedName>
</protein>